<feature type="region of interest" description="Disordered" evidence="1">
    <location>
        <begin position="72"/>
        <end position="108"/>
    </location>
</feature>
<dbReference type="RefSeq" id="XP_008812668.1">
    <property type="nucleotide sequence ID" value="XM_008814446.1"/>
</dbReference>
<dbReference type="KEGG" id="pda:103723514"/>
<reference evidence="3" key="2">
    <citation type="submission" date="2025-08" db="UniProtKB">
        <authorList>
            <consortium name="RefSeq"/>
        </authorList>
    </citation>
    <scope>IDENTIFICATION</scope>
    <source>
        <tissue evidence="3">Young leaves</tissue>
    </source>
</reference>
<accession>A0A8B7D419</accession>
<feature type="compositionally biased region" description="Polar residues" evidence="1">
    <location>
        <begin position="1"/>
        <end position="13"/>
    </location>
</feature>
<dbReference type="GeneID" id="103723514"/>
<sequence>MEDESSPATSEASGDSEADSVFIIPSTAFEFYDDDDAESSSGGCEDENDGDRRDERWMSWRSWLLENASLQSEHMEYDDEQREDGLSTQDIEKDGTMPRVEKESMAKEEGESNRLFWEACLADEYP</sequence>
<protein>
    <submittedName>
        <fullName evidence="3">Uncharacterized protein LOC103723514</fullName>
    </submittedName>
</protein>
<evidence type="ECO:0000313" key="2">
    <source>
        <dbReference type="Proteomes" id="UP000228380"/>
    </source>
</evidence>
<gene>
    <name evidence="3" type="primary">LOC103723514</name>
</gene>
<feature type="compositionally biased region" description="Basic and acidic residues" evidence="1">
    <location>
        <begin position="90"/>
        <end position="108"/>
    </location>
</feature>
<proteinExistence type="predicted"/>
<feature type="compositionally biased region" description="Acidic residues" evidence="1">
    <location>
        <begin position="31"/>
        <end position="49"/>
    </location>
</feature>
<dbReference type="AlphaFoldDB" id="A0A8B7D419"/>
<dbReference type="Proteomes" id="UP000228380">
    <property type="component" value="Chromosome 1"/>
</dbReference>
<name>A0A8B7D419_PHODC</name>
<evidence type="ECO:0000256" key="1">
    <source>
        <dbReference type="SAM" id="MobiDB-lite"/>
    </source>
</evidence>
<feature type="region of interest" description="Disordered" evidence="1">
    <location>
        <begin position="1"/>
        <end position="52"/>
    </location>
</feature>
<keyword evidence="2" id="KW-1185">Reference proteome</keyword>
<reference evidence="2" key="1">
    <citation type="journal article" date="2019" name="Nat. Commun.">
        <title>Genome-wide association mapping of date palm fruit traits.</title>
        <authorList>
            <person name="Hazzouri K.M."/>
            <person name="Gros-Balthazard M."/>
            <person name="Flowers J.M."/>
            <person name="Copetti D."/>
            <person name="Lemansour A."/>
            <person name="Lebrun M."/>
            <person name="Masmoudi K."/>
            <person name="Ferrand S."/>
            <person name="Dhar M.I."/>
            <person name="Fresquez Z.A."/>
            <person name="Rosas U."/>
            <person name="Zhang J."/>
            <person name="Talag J."/>
            <person name="Lee S."/>
            <person name="Kudrna D."/>
            <person name="Powell R.F."/>
            <person name="Leitch I.J."/>
            <person name="Krueger R.R."/>
            <person name="Wing R.A."/>
            <person name="Amiri K.M.A."/>
            <person name="Purugganan M.D."/>
        </authorList>
    </citation>
    <scope>NUCLEOTIDE SEQUENCE [LARGE SCALE GENOMIC DNA]</scope>
    <source>
        <strain evidence="2">cv. Khalas</strain>
    </source>
</reference>
<dbReference type="OrthoDB" id="665686at2759"/>
<organism evidence="2 3">
    <name type="scientific">Phoenix dactylifera</name>
    <name type="common">Date palm</name>
    <dbReference type="NCBI Taxonomy" id="42345"/>
    <lineage>
        <taxon>Eukaryota</taxon>
        <taxon>Viridiplantae</taxon>
        <taxon>Streptophyta</taxon>
        <taxon>Embryophyta</taxon>
        <taxon>Tracheophyta</taxon>
        <taxon>Spermatophyta</taxon>
        <taxon>Magnoliopsida</taxon>
        <taxon>Liliopsida</taxon>
        <taxon>Arecaceae</taxon>
        <taxon>Coryphoideae</taxon>
        <taxon>Phoeniceae</taxon>
        <taxon>Phoenix</taxon>
    </lineage>
</organism>
<evidence type="ECO:0000313" key="3">
    <source>
        <dbReference type="RefSeq" id="XP_008812668.1"/>
    </source>
</evidence>